<dbReference type="Gene3D" id="1.20.120.1870">
    <property type="entry name" value="Fic/DOC protein, Fido domain"/>
    <property type="match status" value="1"/>
</dbReference>
<evidence type="ECO:0000313" key="2">
    <source>
        <dbReference type="EMBL" id="RNF68246.1"/>
    </source>
</evidence>
<dbReference type="InterPro" id="IPR011204">
    <property type="entry name" value="Virulence_RhuM-like"/>
</dbReference>
<dbReference type="PANTHER" id="PTHR35810">
    <property type="entry name" value="CYTOPLASMIC PROTEIN-RELATED"/>
    <property type="match status" value="1"/>
</dbReference>
<feature type="domain" description="Fido" evidence="1">
    <location>
        <begin position="193"/>
        <end position="327"/>
    </location>
</feature>
<dbReference type="PANTHER" id="PTHR35810:SF1">
    <property type="entry name" value="CYTOPLASMIC PROTEIN"/>
    <property type="match status" value="1"/>
</dbReference>
<dbReference type="Pfam" id="PF02661">
    <property type="entry name" value="Fic"/>
    <property type="match status" value="1"/>
</dbReference>
<dbReference type="InterPro" id="IPR053737">
    <property type="entry name" value="Type_II_TA_Toxin"/>
</dbReference>
<reference evidence="2" key="1">
    <citation type="submission" date="2018-10" db="EMBL/GenBank/DDBJ databases">
        <title>Acidithiobacillus sulfuriphilus sp. nov.: an extremely acidophilic sulfur-oxidizing chemolithotroph isolated from a neutral pH environment.</title>
        <authorList>
            <person name="Falagan C."/>
            <person name="Moya-Beltran A."/>
            <person name="Quatrini R."/>
            <person name="Johnson D.B."/>
        </authorList>
    </citation>
    <scope>NUCLEOTIDE SEQUENCE [LARGE SCALE GENOMIC DNA]</scope>
    <source>
        <strain evidence="2">CJ-2</strain>
    </source>
</reference>
<dbReference type="AlphaFoldDB" id="A0A3M8RIW1"/>
<name>A0A3M8RIW1_9PROT</name>
<dbReference type="InterPro" id="IPR003812">
    <property type="entry name" value="Fido"/>
</dbReference>
<dbReference type="Pfam" id="PF13310">
    <property type="entry name" value="Virulence_RhuM"/>
    <property type="match status" value="1"/>
</dbReference>
<gene>
    <name evidence="2" type="ORF">EC580_03300</name>
</gene>
<dbReference type="OrthoDB" id="9802752at2"/>
<dbReference type="SUPFAM" id="SSF140931">
    <property type="entry name" value="Fic-like"/>
    <property type="match status" value="1"/>
</dbReference>
<evidence type="ECO:0000259" key="1">
    <source>
        <dbReference type="PROSITE" id="PS51459"/>
    </source>
</evidence>
<dbReference type="EMBL" id="RIZI01000124">
    <property type="protein sequence ID" value="RNF68246.1"/>
    <property type="molecule type" value="Genomic_DNA"/>
</dbReference>
<dbReference type="PROSITE" id="PS51459">
    <property type="entry name" value="FIDO"/>
    <property type="match status" value="1"/>
</dbReference>
<dbReference type="RefSeq" id="WP_123102162.1">
    <property type="nucleotide sequence ID" value="NZ_CP127527.1"/>
</dbReference>
<comment type="caution">
    <text evidence="2">The sequence shown here is derived from an EMBL/GenBank/DDBJ whole genome shotgun (WGS) entry which is preliminary data.</text>
</comment>
<sequence length="333" mass="37176">MSQNNPQPGGEVALFEAPDGQIRLDVRLERETAWLTQAQMAELFGRERSVITKHIANVFREGELDEESNVQNLHIASSDKPVRFFSLDVIISVGYRVKSRRGTQFRIWATRTLRDHLIQGYTLNERRLREKGLTEMEQAVRLLARTLSAQAMVNEQGRAVLDVVTSYACSWRLLLQYDEDRLPESPAHPTPPLAALRLEECRHAIAGLKQALLARGEATALFGQERGNALDGILGSIEQSFGGAALYPSAETRAAHLLYFSIKDHPFSDGNKRIGSFLFLLYLDRNGLLTRFDGTPRFADNALVATALLVAESDPAQKELLVRLILNLLQEGG</sequence>
<organism evidence="2">
    <name type="scientific">Acidithiobacillus sulfuriphilus</name>
    <dbReference type="NCBI Taxonomy" id="1867749"/>
    <lineage>
        <taxon>Bacteria</taxon>
        <taxon>Pseudomonadati</taxon>
        <taxon>Pseudomonadota</taxon>
        <taxon>Acidithiobacillia</taxon>
        <taxon>Acidithiobacillales</taxon>
        <taxon>Acidithiobacillaceae</taxon>
        <taxon>Acidithiobacillus</taxon>
    </lineage>
</organism>
<proteinExistence type="predicted"/>
<protein>
    <recommendedName>
        <fullName evidence="1">Fido domain-containing protein</fullName>
    </recommendedName>
</protein>
<dbReference type="InterPro" id="IPR036597">
    <property type="entry name" value="Fido-like_dom_sf"/>
</dbReference>
<accession>A0A3M8RIW1</accession>